<name>A0A5K0U933_9VIRU</name>
<evidence type="ECO:0000259" key="9">
    <source>
        <dbReference type="Pfam" id="PF03950"/>
    </source>
</evidence>
<protein>
    <submittedName>
        <fullName evidence="11">Glutamine tRNA-synthetase</fullName>
    </submittedName>
</protein>
<dbReference type="FunFam" id="3.90.800.10:FF:000001">
    <property type="entry name" value="Glutamine--tRNA ligase"/>
    <property type="match status" value="1"/>
</dbReference>
<evidence type="ECO:0000313" key="12">
    <source>
        <dbReference type="Proteomes" id="UP000594342"/>
    </source>
</evidence>
<keyword evidence="2" id="KW-0436">Ligase</keyword>
<keyword evidence="4" id="KW-0067">ATP-binding</keyword>
<dbReference type="Gene3D" id="3.90.800.10">
    <property type="entry name" value="Glutamyl-tRNA Synthetase, Domain 3"/>
    <property type="match status" value="1"/>
</dbReference>
<dbReference type="InterPro" id="IPR020061">
    <property type="entry name" value="Glu_tRNA_lig_a-bdl"/>
</dbReference>
<feature type="domain" description="Glutamyl/glutaminyl-tRNA synthetase class Ib catalytic" evidence="8">
    <location>
        <begin position="71"/>
        <end position="333"/>
    </location>
</feature>
<dbReference type="SUPFAM" id="SSF50715">
    <property type="entry name" value="Ribosomal protein L25-like"/>
    <property type="match status" value="1"/>
</dbReference>
<feature type="domain" description="Glutamyl/glutaminyl-tRNA synthetase class Ib anti-codon binding" evidence="9">
    <location>
        <begin position="353"/>
        <end position="443"/>
    </location>
</feature>
<accession>A0A5K0U933</accession>
<dbReference type="GO" id="GO:0005524">
    <property type="term" value="F:ATP binding"/>
    <property type="evidence" value="ECO:0007669"/>
    <property type="project" value="UniProtKB-KW"/>
</dbReference>
<reference evidence="11 12" key="1">
    <citation type="submission" date="2018-10" db="EMBL/GenBank/DDBJ databases">
        <authorList>
            <consortium name="IHU Genomes"/>
        </authorList>
    </citation>
    <scope>NUCLEOTIDE SEQUENCE [LARGE SCALE GENOMIC DNA]</scope>
    <source>
        <strain evidence="11 12">A1</strain>
    </source>
</reference>
<sequence>MTSELTSTGLVPDSTPVPTPGSKRVTRFPPEPNGFLHLGHLKAMMFDFDLDFDLNEVSAETSESEHRTKTIKPECILRMDDTNPETERDEYVHSIVEDVKWLGYSFSKLTYTSDYFDQLYEFALELIRMGCAYVDLSTGDEIKNMRHSGTESVYRSASPEDNMKLFTDMRRGKFAENEAVLRLKIDMQNNNHSLRDPIAYRVKYAPHYRTGDRWCIYPTYDYSHGLVDAIEGVTDSFCTMEFYVRREQYYWPVLKLKDKFNLTLATVLEFGRLNIEGVALSKRKIVPLIGDGLLKGFDDPRLYTIRGLRRRGFTPEILKKIVSHAGMGRNPTTIAKSLIEFELRDRFDKECVRAFAVTDPYKVEIIPSSRDLSEIRHMRPCVHPNHPSVKMLGDHTTMLGDTIYLERSDFREVDSPDYYRLAPGKTIRLRYADFVKYVDHNNDRIIVENVVPDKPKKIKGVVHWVSVDDSVPVIFETCDPLYKDDGVIDETSRIHRSNGFVERFVIDTLVKTENKTNLVFQFERVGYYKFDRYEDERPVFIRVIDLADKYNK</sequence>
<dbReference type="Gene3D" id="3.40.50.620">
    <property type="entry name" value="HUPs"/>
    <property type="match status" value="1"/>
</dbReference>
<evidence type="ECO:0000256" key="2">
    <source>
        <dbReference type="ARBA" id="ARBA00022598"/>
    </source>
</evidence>
<keyword evidence="1" id="KW-0963">Cytoplasm</keyword>
<feature type="domain" description="Glutamyl/glutaminyl-tRNA synthetase class Ib catalytic" evidence="8">
    <location>
        <begin position="25"/>
        <end position="50"/>
    </location>
</feature>
<dbReference type="PROSITE" id="PS00178">
    <property type="entry name" value="AA_TRNA_LIGASE_I"/>
    <property type="match status" value="1"/>
</dbReference>
<dbReference type="InterPro" id="IPR049437">
    <property type="entry name" value="tRNA-synt_1c_C2"/>
</dbReference>
<dbReference type="FunFam" id="3.40.50.620:FF:000037">
    <property type="entry name" value="Glutamine--tRNA ligase cytoplasmic"/>
    <property type="match status" value="1"/>
</dbReference>
<proteinExistence type="predicted"/>
<dbReference type="Pfam" id="PF00749">
    <property type="entry name" value="tRNA-synt_1c"/>
    <property type="match status" value="2"/>
</dbReference>
<dbReference type="InterPro" id="IPR020059">
    <property type="entry name" value="Glu/Gln-tRNA-synth_Ib_codon-bd"/>
</dbReference>
<dbReference type="InterPro" id="IPR001412">
    <property type="entry name" value="aa-tRNA-synth_I_CS"/>
</dbReference>
<evidence type="ECO:0000256" key="1">
    <source>
        <dbReference type="ARBA" id="ARBA00022490"/>
    </source>
</evidence>
<dbReference type="GO" id="GO:0043039">
    <property type="term" value="P:tRNA aminoacylation"/>
    <property type="evidence" value="ECO:0007669"/>
    <property type="project" value="InterPro"/>
</dbReference>
<evidence type="ECO:0000256" key="4">
    <source>
        <dbReference type="ARBA" id="ARBA00022840"/>
    </source>
</evidence>
<evidence type="ECO:0000256" key="5">
    <source>
        <dbReference type="ARBA" id="ARBA00022917"/>
    </source>
</evidence>
<evidence type="ECO:0000313" key="11">
    <source>
        <dbReference type="EMBL" id="VBB18330.1"/>
    </source>
</evidence>
<dbReference type="InterPro" id="IPR050132">
    <property type="entry name" value="Gln/Glu-tRNA_Ligase"/>
</dbReference>
<dbReference type="Proteomes" id="UP000594342">
    <property type="component" value="Unassembled WGS sequence"/>
</dbReference>
<organism evidence="11 12">
    <name type="scientific">Yasminevirus sp. GU-2018</name>
    <dbReference type="NCBI Taxonomy" id="2420051"/>
    <lineage>
        <taxon>Viruses</taxon>
        <taxon>Varidnaviria</taxon>
        <taxon>Bamfordvirae</taxon>
        <taxon>Nucleocytoviricota</taxon>
        <taxon>Megaviricetes</taxon>
        <taxon>Imitervirales</taxon>
        <taxon>Mimiviridae</taxon>
        <taxon>Klosneuvirinae</taxon>
        <taxon>Yasminevirus</taxon>
        <taxon>Yasminevirus saudimassiliense</taxon>
    </lineage>
</organism>
<dbReference type="InterPro" id="IPR011035">
    <property type="entry name" value="Ribosomal_bL25/Gln-tRNA_synth"/>
</dbReference>
<dbReference type="PANTHER" id="PTHR43097:SF5">
    <property type="entry name" value="GLUTAMATE--TRNA LIGASE"/>
    <property type="match status" value="1"/>
</dbReference>
<dbReference type="PANTHER" id="PTHR43097">
    <property type="entry name" value="GLUTAMINE-TRNA LIGASE"/>
    <property type="match status" value="1"/>
</dbReference>
<dbReference type="InterPro" id="IPR020058">
    <property type="entry name" value="Glu/Gln-tRNA-synth_Ib_cat-dom"/>
</dbReference>
<dbReference type="InterPro" id="IPR014729">
    <property type="entry name" value="Rossmann-like_a/b/a_fold"/>
</dbReference>
<feature type="region of interest" description="Disordered" evidence="7">
    <location>
        <begin position="1"/>
        <end position="29"/>
    </location>
</feature>
<feature type="domain" description="tRNA synthetases class I (E and Q) anti-codon binding" evidence="10">
    <location>
        <begin position="461"/>
        <end position="531"/>
    </location>
</feature>
<dbReference type="GO" id="GO:0004819">
    <property type="term" value="F:glutamine-tRNA ligase activity"/>
    <property type="evidence" value="ECO:0007669"/>
    <property type="project" value="TreeGrafter"/>
</dbReference>
<evidence type="ECO:0000259" key="8">
    <source>
        <dbReference type="Pfam" id="PF00749"/>
    </source>
</evidence>
<dbReference type="Pfam" id="PF03950">
    <property type="entry name" value="tRNA-synt_1c_C"/>
    <property type="match status" value="1"/>
</dbReference>
<dbReference type="Pfam" id="PF20974">
    <property type="entry name" value="tRNA-synt_1c_C2"/>
    <property type="match status" value="1"/>
</dbReference>
<dbReference type="EMBL" id="UPSH01000001">
    <property type="protein sequence ID" value="VBB18330.1"/>
    <property type="molecule type" value="Genomic_DNA"/>
</dbReference>
<keyword evidence="12" id="KW-1185">Reference proteome</keyword>
<dbReference type="Gene3D" id="1.10.1160.10">
    <property type="entry name" value="Glutamyl-trna Synthetase, Domain 2"/>
    <property type="match status" value="1"/>
</dbReference>
<gene>
    <name evidence="11" type="ORF">YASMINEVIRUS_793</name>
</gene>
<evidence type="ECO:0000256" key="3">
    <source>
        <dbReference type="ARBA" id="ARBA00022741"/>
    </source>
</evidence>
<evidence type="ECO:0000256" key="7">
    <source>
        <dbReference type="SAM" id="MobiDB-lite"/>
    </source>
</evidence>
<evidence type="ECO:0000259" key="10">
    <source>
        <dbReference type="Pfam" id="PF20974"/>
    </source>
</evidence>
<keyword evidence="5" id="KW-0648">Protein biosynthesis</keyword>
<dbReference type="SUPFAM" id="SSF52374">
    <property type="entry name" value="Nucleotidylyl transferase"/>
    <property type="match status" value="1"/>
</dbReference>
<evidence type="ECO:0000256" key="6">
    <source>
        <dbReference type="ARBA" id="ARBA00023146"/>
    </source>
</evidence>
<dbReference type="Gene3D" id="2.40.240.10">
    <property type="entry name" value="Ribosomal Protein L25, Chain P"/>
    <property type="match status" value="2"/>
</dbReference>
<keyword evidence="6" id="KW-0030">Aminoacyl-tRNA synthetase</keyword>
<comment type="caution">
    <text evidence="11">The sequence shown here is derived from an EMBL/GenBank/DDBJ whole genome shotgun (WGS) entry which is preliminary data.</text>
</comment>
<keyword evidence="3" id="KW-0547">Nucleotide-binding</keyword>
<dbReference type="InterPro" id="IPR020056">
    <property type="entry name" value="Rbsml_bL25/Gln-tRNA_synth_N"/>
</dbReference>